<gene>
    <name evidence="1" type="ORF">ABDJ40_23795</name>
</gene>
<comment type="caution">
    <text evidence="1">The sequence shown here is derived from an EMBL/GenBank/DDBJ whole genome shotgun (WGS) entry which is preliminary data.</text>
</comment>
<organism evidence="1 2">
    <name type="scientific">Roseateles flavus</name>
    <dbReference type="NCBI Taxonomy" id="3149041"/>
    <lineage>
        <taxon>Bacteria</taxon>
        <taxon>Pseudomonadati</taxon>
        <taxon>Pseudomonadota</taxon>
        <taxon>Betaproteobacteria</taxon>
        <taxon>Burkholderiales</taxon>
        <taxon>Sphaerotilaceae</taxon>
        <taxon>Roseateles</taxon>
    </lineage>
</organism>
<evidence type="ECO:0000313" key="2">
    <source>
        <dbReference type="Proteomes" id="UP001462640"/>
    </source>
</evidence>
<dbReference type="EMBL" id="JBDPZC010000020">
    <property type="protein sequence ID" value="MEO3715809.1"/>
    <property type="molecule type" value="Genomic_DNA"/>
</dbReference>
<sequence>MNAQCLLTLAARHLAMNWNPQASRVTFKAWAGPACESTFSVMLGFDAGATTLRCFVHYATDAVFACKSLPVRIDLQEAVAQGEPDAAARLAPAWQQPLLYSAVEQMAVTWNPQSSECAFEVEGVEGTLRKLRAQLAICPSTSNACLMVFDAGSGVCLAQSAKVFLDYQDTADIFNGVRPYPNPQH</sequence>
<keyword evidence="2" id="KW-1185">Reference proteome</keyword>
<proteinExistence type="predicted"/>
<evidence type="ECO:0000313" key="1">
    <source>
        <dbReference type="EMBL" id="MEO3715809.1"/>
    </source>
</evidence>
<protein>
    <submittedName>
        <fullName evidence="1">Uncharacterized protein</fullName>
    </submittedName>
</protein>
<name>A0ABV0GLA7_9BURK</name>
<reference evidence="1 2" key="1">
    <citation type="submission" date="2024-05" db="EMBL/GenBank/DDBJ databases">
        <title>Roseateles sp. 2.12 16S ribosomal RNA gene Genome sequencing and assembly.</title>
        <authorList>
            <person name="Woo H."/>
        </authorList>
    </citation>
    <scope>NUCLEOTIDE SEQUENCE [LARGE SCALE GENOMIC DNA]</scope>
    <source>
        <strain evidence="1 2">2.12</strain>
    </source>
</reference>
<accession>A0ABV0GLA7</accession>
<dbReference type="Proteomes" id="UP001462640">
    <property type="component" value="Unassembled WGS sequence"/>
</dbReference>
<dbReference type="RefSeq" id="WP_347613500.1">
    <property type="nucleotide sequence ID" value="NZ_JBDPZC010000020.1"/>
</dbReference>